<dbReference type="Proteomes" id="UP001162131">
    <property type="component" value="Unassembled WGS sequence"/>
</dbReference>
<sequence length="213" mass="24198">MNDCDAKVFSEVKSKGSAFRVKLDAANQNSIQKTHILFGATGSGKTTLLHLLNEDQLIVQDGDRGPILKIRDNSIIPGIIGHSVNSETSEPNLYYNQRTRILYIDCPGQEDTHGWGQDLANAFYCLNVFSLCRSKILLYIVSEYEIQSRAVGFRNSLKQLLRLFENHTEELKNNCYLIFTMKIYIQDFSLAIKDINLDPICMEFLTLSLPIIE</sequence>
<gene>
    <name evidence="1" type="ORF">BSTOLATCC_MIC15712</name>
</gene>
<proteinExistence type="predicted"/>
<evidence type="ECO:0000313" key="2">
    <source>
        <dbReference type="Proteomes" id="UP001162131"/>
    </source>
</evidence>
<accession>A0AAU9IP79</accession>
<dbReference type="SUPFAM" id="SSF52540">
    <property type="entry name" value="P-loop containing nucleoside triphosphate hydrolases"/>
    <property type="match status" value="1"/>
</dbReference>
<comment type="caution">
    <text evidence="1">The sequence shown here is derived from an EMBL/GenBank/DDBJ whole genome shotgun (WGS) entry which is preliminary data.</text>
</comment>
<evidence type="ECO:0000313" key="1">
    <source>
        <dbReference type="EMBL" id="CAG9316277.1"/>
    </source>
</evidence>
<dbReference type="EMBL" id="CAJZBQ010000015">
    <property type="protein sequence ID" value="CAG9316277.1"/>
    <property type="molecule type" value="Genomic_DNA"/>
</dbReference>
<keyword evidence="2" id="KW-1185">Reference proteome</keyword>
<name>A0AAU9IP79_9CILI</name>
<protein>
    <recommendedName>
        <fullName evidence="3">G domain-containing protein</fullName>
    </recommendedName>
</protein>
<dbReference type="AlphaFoldDB" id="A0AAU9IP79"/>
<evidence type="ECO:0008006" key="3">
    <source>
        <dbReference type="Google" id="ProtNLM"/>
    </source>
</evidence>
<organism evidence="1 2">
    <name type="scientific">Blepharisma stoltei</name>
    <dbReference type="NCBI Taxonomy" id="1481888"/>
    <lineage>
        <taxon>Eukaryota</taxon>
        <taxon>Sar</taxon>
        <taxon>Alveolata</taxon>
        <taxon>Ciliophora</taxon>
        <taxon>Postciliodesmatophora</taxon>
        <taxon>Heterotrichea</taxon>
        <taxon>Heterotrichida</taxon>
        <taxon>Blepharismidae</taxon>
        <taxon>Blepharisma</taxon>
    </lineage>
</organism>
<dbReference type="Gene3D" id="3.40.50.300">
    <property type="entry name" value="P-loop containing nucleotide triphosphate hydrolases"/>
    <property type="match status" value="1"/>
</dbReference>
<dbReference type="InterPro" id="IPR027417">
    <property type="entry name" value="P-loop_NTPase"/>
</dbReference>
<reference evidence="1" key="1">
    <citation type="submission" date="2021-09" db="EMBL/GenBank/DDBJ databases">
        <authorList>
            <consortium name="AG Swart"/>
            <person name="Singh M."/>
            <person name="Singh A."/>
            <person name="Seah K."/>
            <person name="Emmerich C."/>
        </authorList>
    </citation>
    <scope>NUCLEOTIDE SEQUENCE</scope>
    <source>
        <strain evidence="1">ATCC30299</strain>
    </source>
</reference>